<organism evidence="1 2">
    <name type="scientific">Irpex rosettiformis</name>
    <dbReference type="NCBI Taxonomy" id="378272"/>
    <lineage>
        <taxon>Eukaryota</taxon>
        <taxon>Fungi</taxon>
        <taxon>Dikarya</taxon>
        <taxon>Basidiomycota</taxon>
        <taxon>Agaricomycotina</taxon>
        <taxon>Agaricomycetes</taxon>
        <taxon>Polyporales</taxon>
        <taxon>Irpicaceae</taxon>
        <taxon>Irpex</taxon>
    </lineage>
</organism>
<dbReference type="EMBL" id="MU274905">
    <property type="protein sequence ID" value="KAI0091777.1"/>
    <property type="molecule type" value="Genomic_DNA"/>
</dbReference>
<reference evidence="1" key="1">
    <citation type="journal article" date="2021" name="Environ. Microbiol.">
        <title>Gene family expansions and transcriptome signatures uncover fungal adaptations to wood decay.</title>
        <authorList>
            <person name="Hage H."/>
            <person name="Miyauchi S."/>
            <person name="Viragh M."/>
            <person name="Drula E."/>
            <person name="Min B."/>
            <person name="Chaduli D."/>
            <person name="Navarro D."/>
            <person name="Favel A."/>
            <person name="Norest M."/>
            <person name="Lesage-Meessen L."/>
            <person name="Balint B."/>
            <person name="Merenyi Z."/>
            <person name="de Eugenio L."/>
            <person name="Morin E."/>
            <person name="Martinez A.T."/>
            <person name="Baldrian P."/>
            <person name="Stursova M."/>
            <person name="Martinez M.J."/>
            <person name="Novotny C."/>
            <person name="Magnuson J.K."/>
            <person name="Spatafora J.W."/>
            <person name="Maurice S."/>
            <person name="Pangilinan J."/>
            <person name="Andreopoulos W."/>
            <person name="LaButti K."/>
            <person name="Hundley H."/>
            <person name="Na H."/>
            <person name="Kuo A."/>
            <person name="Barry K."/>
            <person name="Lipzen A."/>
            <person name="Henrissat B."/>
            <person name="Riley R."/>
            <person name="Ahrendt S."/>
            <person name="Nagy L.G."/>
            <person name="Grigoriev I.V."/>
            <person name="Martin F."/>
            <person name="Rosso M.N."/>
        </authorList>
    </citation>
    <scope>NUCLEOTIDE SEQUENCE</scope>
    <source>
        <strain evidence="1">CBS 384.51</strain>
    </source>
</reference>
<sequence>MATIWQVFGFKQKGLTVTNVSYDVELIGKGCYVRRMWGIREKEASQDIEAEDVAQRDQKTAQAIKPQPSHEINRSTIHSDREVALVQWELNMLLGSLLHLDVVQTRKICASSLTGRGDDDGKVEAFPSMVLTIINGSGGVAPRLVSTKFSMSRTLEYAFASHCSTHIRLLRYALDIVPSTPTLPSKTTQSFS</sequence>
<protein>
    <submittedName>
        <fullName evidence="1">Uncharacterized protein</fullName>
    </submittedName>
</protein>
<proteinExistence type="predicted"/>
<comment type="caution">
    <text evidence="1">The sequence shown here is derived from an EMBL/GenBank/DDBJ whole genome shotgun (WGS) entry which is preliminary data.</text>
</comment>
<keyword evidence="2" id="KW-1185">Reference proteome</keyword>
<evidence type="ECO:0000313" key="1">
    <source>
        <dbReference type="EMBL" id="KAI0091777.1"/>
    </source>
</evidence>
<gene>
    <name evidence="1" type="ORF">BDY19DRAFT_1046689</name>
</gene>
<name>A0ACB8UBK7_9APHY</name>
<dbReference type="Proteomes" id="UP001055072">
    <property type="component" value="Unassembled WGS sequence"/>
</dbReference>
<evidence type="ECO:0000313" key="2">
    <source>
        <dbReference type="Proteomes" id="UP001055072"/>
    </source>
</evidence>
<accession>A0ACB8UBK7</accession>